<dbReference type="InterPro" id="IPR036852">
    <property type="entry name" value="Peptidase_S8/S53_dom_sf"/>
</dbReference>
<dbReference type="GO" id="GO:0006508">
    <property type="term" value="P:proteolysis"/>
    <property type="evidence" value="ECO:0007669"/>
    <property type="project" value="InterPro"/>
</dbReference>
<comment type="caution">
    <text evidence="2">The sequence shown here is derived from an EMBL/GenBank/DDBJ whole genome shotgun (WGS) entry which is preliminary data.</text>
</comment>
<dbReference type="GO" id="GO:0004252">
    <property type="term" value="F:serine-type endopeptidase activity"/>
    <property type="evidence" value="ECO:0007669"/>
    <property type="project" value="InterPro"/>
</dbReference>
<dbReference type="EMBL" id="AESD01000703">
    <property type="protein sequence ID" value="EHJ10592.1"/>
    <property type="molecule type" value="Genomic_DNA"/>
</dbReference>
<dbReference type="Proteomes" id="UP000003477">
    <property type="component" value="Unassembled WGS sequence"/>
</dbReference>
<comment type="caution">
    <text evidence="1">Lacks conserved residue(s) required for the propagation of feature annotation.</text>
</comment>
<reference evidence="2 3" key="1">
    <citation type="journal article" date="2011" name="Front. Microbiol.">
        <title>Two Strains of Crocosphaera watsonii with Highly Conserved Genomes are Distinguished by Strain-Specific Features.</title>
        <authorList>
            <person name="Bench S.R."/>
            <person name="Ilikchyan I.N."/>
            <person name="Tripp H.J."/>
            <person name="Zehr J.P."/>
        </authorList>
    </citation>
    <scope>NUCLEOTIDE SEQUENCE [LARGE SCALE GENOMIC DNA]</scope>
    <source>
        <strain evidence="2 3">WH 0003</strain>
    </source>
</reference>
<protein>
    <submittedName>
        <fullName evidence="2">Subtilisin-like protein</fullName>
    </submittedName>
</protein>
<organism evidence="2 3">
    <name type="scientific">Crocosphaera watsonii WH 0003</name>
    <dbReference type="NCBI Taxonomy" id="423471"/>
    <lineage>
        <taxon>Bacteria</taxon>
        <taxon>Bacillati</taxon>
        <taxon>Cyanobacteriota</taxon>
        <taxon>Cyanophyceae</taxon>
        <taxon>Oscillatoriophycideae</taxon>
        <taxon>Chroococcales</taxon>
        <taxon>Aphanothecaceae</taxon>
        <taxon>Crocosphaera</taxon>
    </lineage>
</organism>
<evidence type="ECO:0000256" key="1">
    <source>
        <dbReference type="PROSITE-ProRule" id="PRU01240"/>
    </source>
</evidence>
<dbReference type="SUPFAM" id="SSF52743">
    <property type="entry name" value="Subtilisin-like"/>
    <property type="match status" value="1"/>
</dbReference>
<evidence type="ECO:0000313" key="3">
    <source>
        <dbReference type="Proteomes" id="UP000003477"/>
    </source>
</evidence>
<comment type="similarity">
    <text evidence="1">Belongs to the peptidase S8 family.</text>
</comment>
<gene>
    <name evidence="2" type="ORF">CWATWH0003_4658</name>
</gene>
<proteinExistence type="inferred from homology"/>
<accession>G5JB46</accession>
<dbReference type="AlphaFoldDB" id="G5JB46"/>
<sequence length="58" mass="6265">MLAAGNDGCECLHIPAALESVLAVGAMDAQGKPLDFSICYLLRRKKHESSHSMSTRYA</sequence>
<dbReference type="PROSITE" id="PS51892">
    <property type="entry name" value="SUBTILASE"/>
    <property type="match status" value="1"/>
</dbReference>
<name>G5JB46_CROWT</name>
<dbReference type="PATRIC" id="fig|423471.3.peg.4361"/>
<dbReference type="Gene3D" id="3.40.50.200">
    <property type="entry name" value="Peptidase S8/S53 domain"/>
    <property type="match status" value="1"/>
</dbReference>
<evidence type="ECO:0000313" key="2">
    <source>
        <dbReference type="EMBL" id="EHJ10592.1"/>
    </source>
</evidence>